<evidence type="ECO:0000313" key="7">
    <source>
        <dbReference type="EMBL" id="CAE78251.1"/>
    </source>
</evidence>
<comment type="subcellular location">
    <subcellularLocation>
        <location evidence="1">Cell membrane</location>
        <topology evidence="1">Multi-pass membrane protein</topology>
    </subcellularLocation>
</comment>
<keyword evidence="4 6" id="KW-1133">Transmembrane helix</keyword>
<dbReference type="STRING" id="264462.Bd3458"/>
<evidence type="ECO:0000313" key="8">
    <source>
        <dbReference type="Proteomes" id="UP000008080"/>
    </source>
</evidence>
<dbReference type="GO" id="GO:0005886">
    <property type="term" value="C:plasma membrane"/>
    <property type="evidence" value="ECO:0007669"/>
    <property type="project" value="UniProtKB-SubCell"/>
</dbReference>
<evidence type="ECO:0008006" key="9">
    <source>
        <dbReference type="Google" id="ProtNLM"/>
    </source>
</evidence>
<evidence type="ECO:0000256" key="4">
    <source>
        <dbReference type="ARBA" id="ARBA00022989"/>
    </source>
</evidence>
<dbReference type="InterPro" id="IPR005538">
    <property type="entry name" value="LrgA/CidA"/>
</dbReference>
<feature type="transmembrane region" description="Helical" evidence="6">
    <location>
        <begin position="12"/>
        <end position="34"/>
    </location>
</feature>
<evidence type="ECO:0000256" key="2">
    <source>
        <dbReference type="ARBA" id="ARBA00022475"/>
    </source>
</evidence>
<keyword evidence="8" id="KW-1185">Reference proteome</keyword>
<evidence type="ECO:0000256" key="1">
    <source>
        <dbReference type="ARBA" id="ARBA00004651"/>
    </source>
</evidence>
<dbReference type="PANTHER" id="PTHR33931">
    <property type="entry name" value="HOLIN-LIKE PROTEIN CIDA-RELATED"/>
    <property type="match status" value="1"/>
</dbReference>
<dbReference type="HOGENOM" id="CLU_113736_4_3_7"/>
<keyword evidence="2" id="KW-1003">Cell membrane</keyword>
<dbReference type="EMBL" id="BX842655">
    <property type="protein sequence ID" value="CAE78251.1"/>
    <property type="molecule type" value="Genomic_DNA"/>
</dbReference>
<dbReference type="KEGG" id="bba:Bd3458"/>
<sequence>MTARTGEDTVGGMIQAFVILLVFQLLGEAVVALFKLFIPGPVLGMVFFFIALLVRPSLKDKVEILSRSITAHLALFFVPAGVGVIEYFDLFGKYGVGMVVTVLISTVVTLGMTAFVFHQLMKVGTKGAP</sequence>
<keyword evidence="5 6" id="KW-0472">Membrane</keyword>
<dbReference type="Pfam" id="PF03788">
    <property type="entry name" value="LrgA"/>
    <property type="match status" value="1"/>
</dbReference>
<gene>
    <name evidence="7" type="ordered locus">Bd3458</name>
</gene>
<dbReference type="eggNOG" id="COG1380">
    <property type="taxonomic scope" value="Bacteria"/>
</dbReference>
<feature type="transmembrane region" description="Helical" evidence="6">
    <location>
        <begin position="40"/>
        <end position="58"/>
    </location>
</feature>
<proteinExistence type="predicted"/>
<evidence type="ECO:0000256" key="3">
    <source>
        <dbReference type="ARBA" id="ARBA00022692"/>
    </source>
</evidence>
<protein>
    <recommendedName>
        <fullName evidence="9">CidA/LrgA family protein</fullName>
    </recommendedName>
</protein>
<dbReference type="PANTHER" id="PTHR33931:SF2">
    <property type="entry name" value="HOLIN-LIKE PROTEIN CIDA"/>
    <property type="match status" value="1"/>
</dbReference>
<organism evidence="7 8">
    <name type="scientific">Bdellovibrio bacteriovorus (strain ATCC 15356 / DSM 50701 / NCIMB 9529 / HD100)</name>
    <dbReference type="NCBI Taxonomy" id="264462"/>
    <lineage>
        <taxon>Bacteria</taxon>
        <taxon>Pseudomonadati</taxon>
        <taxon>Bdellovibrionota</taxon>
        <taxon>Bdellovibrionia</taxon>
        <taxon>Bdellovibrionales</taxon>
        <taxon>Pseudobdellovibrionaceae</taxon>
        <taxon>Bdellovibrio</taxon>
    </lineage>
</organism>
<keyword evidence="3 6" id="KW-0812">Transmembrane</keyword>
<dbReference type="AlphaFoldDB" id="Q6MHT1"/>
<name>Q6MHT1_BDEBA</name>
<evidence type="ECO:0000256" key="5">
    <source>
        <dbReference type="ARBA" id="ARBA00023136"/>
    </source>
</evidence>
<reference evidence="7 8" key="1">
    <citation type="journal article" date="2004" name="Science">
        <title>A predator unmasked: life cycle of Bdellovibrio bacteriovorus from a genomic perspective.</title>
        <authorList>
            <person name="Rendulic S."/>
            <person name="Jagtap P."/>
            <person name="Rosinus A."/>
            <person name="Eppinger M."/>
            <person name="Baar C."/>
            <person name="Lanz C."/>
            <person name="Keller H."/>
            <person name="Lambert C."/>
            <person name="Evans K.J."/>
            <person name="Goesmann A."/>
            <person name="Meyer F."/>
            <person name="Sockett R.E."/>
            <person name="Schuster S.C."/>
        </authorList>
    </citation>
    <scope>NUCLEOTIDE SEQUENCE [LARGE SCALE GENOMIC DNA]</scope>
    <source>
        <strain evidence="8">ATCC 15356 / DSM 50701 / NCIMB 9529 / HD100</strain>
    </source>
</reference>
<evidence type="ECO:0000256" key="6">
    <source>
        <dbReference type="SAM" id="Phobius"/>
    </source>
</evidence>
<feature type="transmembrane region" description="Helical" evidence="6">
    <location>
        <begin position="94"/>
        <end position="117"/>
    </location>
</feature>
<accession>Q6MHT1</accession>
<feature type="transmembrane region" description="Helical" evidence="6">
    <location>
        <begin position="70"/>
        <end position="88"/>
    </location>
</feature>
<dbReference type="Proteomes" id="UP000008080">
    <property type="component" value="Chromosome"/>
</dbReference>